<dbReference type="Proteomes" id="UP001150538">
    <property type="component" value="Unassembled WGS sequence"/>
</dbReference>
<dbReference type="Pfam" id="PF08030">
    <property type="entry name" value="NAD_binding_6"/>
    <property type="match status" value="1"/>
</dbReference>
<dbReference type="Pfam" id="PF08022">
    <property type="entry name" value="FAD_binding_8"/>
    <property type="match status" value="1"/>
</dbReference>
<dbReference type="SFLD" id="SFLDG01168">
    <property type="entry name" value="Ferric_reductase_subgroup_(FRE"/>
    <property type="match status" value="1"/>
</dbReference>
<evidence type="ECO:0000256" key="8">
    <source>
        <dbReference type="ARBA" id="ARBA00023004"/>
    </source>
</evidence>
<dbReference type="GO" id="GO:0042554">
    <property type="term" value="P:superoxide anion generation"/>
    <property type="evidence" value="ECO:0007669"/>
    <property type="project" value="TreeGrafter"/>
</dbReference>
<dbReference type="InterPro" id="IPR050369">
    <property type="entry name" value="RBOH/FRE"/>
</dbReference>
<keyword evidence="8" id="KW-0408">Iron</keyword>
<gene>
    <name evidence="13" type="ORF">H4219_002683</name>
</gene>
<dbReference type="GO" id="GO:0006811">
    <property type="term" value="P:monoatomic ion transport"/>
    <property type="evidence" value="ECO:0007669"/>
    <property type="project" value="UniProtKB-KW"/>
</dbReference>
<keyword evidence="6 11" id="KW-1133">Transmembrane helix</keyword>
<evidence type="ECO:0000256" key="1">
    <source>
        <dbReference type="ARBA" id="ARBA00004141"/>
    </source>
</evidence>
<dbReference type="CDD" id="cd06186">
    <property type="entry name" value="NOX_Duox_like_FAD_NADP"/>
    <property type="match status" value="1"/>
</dbReference>
<evidence type="ECO:0000259" key="12">
    <source>
        <dbReference type="PROSITE" id="PS51384"/>
    </source>
</evidence>
<dbReference type="InterPro" id="IPR039261">
    <property type="entry name" value="FNR_nucleotide-bd"/>
</dbReference>
<dbReference type="InterPro" id="IPR017938">
    <property type="entry name" value="Riboflavin_synthase-like_b-brl"/>
</dbReference>
<comment type="subcellular location">
    <subcellularLocation>
        <location evidence="1">Membrane</location>
        <topology evidence="1">Multi-pass membrane protein</topology>
    </subcellularLocation>
</comment>
<keyword evidence="9" id="KW-0406">Ion transport</keyword>
<evidence type="ECO:0000313" key="14">
    <source>
        <dbReference type="Proteomes" id="UP001150538"/>
    </source>
</evidence>
<dbReference type="InterPro" id="IPR013112">
    <property type="entry name" value="FAD-bd_8"/>
</dbReference>
<name>A0A9W7ZWX6_9FUNG</name>
<feature type="transmembrane region" description="Helical" evidence="11">
    <location>
        <begin position="35"/>
        <end position="53"/>
    </location>
</feature>
<dbReference type="SUPFAM" id="SSF63380">
    <property type="entry name" value="Riboflavin synthase domain-like"/>
    <property type="match status" value="1"/>
</dbReference>
<evidence type="ECO:0000313" key="13">
    <source>
        <dbReference type="EMBL" id="KAJ1918286.1"/>
    </source>
</evidence>
<keyword evidence="7" id="KW-0560">Oxidoreductase</keyword>
<dbReference type="InterPro" id="IPR013121">
    <property type="entry name" value="Fe_red_NAD-bd_6"/>
</dbReference>
<dbReference type="Pfam" id="PF01794">
    <property type="entry name" value="Ferric_reduct"/>
    <property type="match status" value="1"/>
</dbReference>
<dbReference type="PROSITE" id="PS51384">
    <property type="entry name" value="FAD_FR"/>
    <property type="match status" value="1"/>
</dbReference>
<evidence type="ECO:0000256" key="5">
    <source>
        <dbReference type="ARBA" id="ARBA00022982"/>
    </source>
</evidence>
<keyword evidence="4" id="KW-0479">Metal-binding</keyword>
<feature type="transmembrane region" description="Helical" evidence="11">
    <location>
        <begin position="73"/>
        <end position="94"/>
    </location>
</feature>
<protein>
    <recommendedName>
        <fullName evidence="12">FAD-binding FR-type domain-containing protein</fullName>
    </recommendedName>
</protein>
<dbReference type="InterPro" id="IPR017927">
    <property type="entry name" value="FAD-bd_FR_type"/>
</dbReference>
<comment type="caution">
    <text evidence="13">The sequence shown here is derived from an EMBL/GenBank/DDBJ whole genome shotgun (WGS) entry which is preliminary data.</text>
</comment>
<sequence>MLKLYTTQYINAQKPKQTLFQRFNIWLINTGKQRVLLGFWVFLQILCFIFAFLNYRLNPVWQSTRDLLGVSFYIARGCAMTIHVNTAIILFPVCRTLISWVRTTFLNRVIPFDQNIAFHKVVGFSLIIFSLGHTFAHYRNFYILSKQDIPGQPGWFGWAFLSGPGFTGHVMLLVLIIMGLTSLGWIRRPHFNLFWYTHHLMFIFFGLFSVHGAFCLLKPDRPPYCSKDAAFWKYWIAGGVIYLCERLARELRNITGKQSEILRVVLHPGHVVEVVIRKHTRLEAKAGQYIFINCPAVSLHEWHPFTLTSSPHDDYLSVHISMAGTWTKDFAAVLGCPMKDQNKIIESAESVVESEQTKVMEPYRIPLPRVMVDGPFGSASEDVFDYEVTMMFGSGIGVTPFASVMKTIHHRFLSKNTESKLRKVYFFWLQRSTHSFEWFRDLLDEIEQDFGPEYEDNPPIEIHKFFTGKLTEDKVQNLYLNTNIDDTDALDVLTELRAKTHIGRPNLDKLFFAVRQEHPSTDVGVFFCGNPALGTNLEAACHRWSTEGKDGTRFYFNKETF</sequence>
<keyword evidence="14" id="KW-1185">Reference proteome</keyword>
<feature type="transmembrane region" description="Helical" evidence="11">
    <location>
        <begin position="193"/>
        <end position="214"/>
    </location>
</feature>
<keyword evidence="5" id="KW-0249">Electron transport</keyword>
<keyword evidence="9" id="KW-0813">Transport</keyword>
<reference evidence="13" key="1">
    <citation type="submission" date="2022-07" db="EMBL/GenBank/DDBJ databases">
        <title>Phylogenomic reconstructions and comparative analyses of Kickxellomycotina fungi.</title>
        <authorList>
            <person name="Reynolds N.K."/>
            <person name="Stajich J.E."/>
            <person name="Barry K."/>
            <person name="Grigoriev I.V."/>
            <person name="Crous P."/>
            <person name="Smith M.E."/>
        </authorList>
    </citation>
    <scope>NUCLEOTIDE SEQUENCE</scope>
    <source>
        <strain evidence="13">NBRC 100468</strain>
    </source>
</reference>
<dbReference type="Gene3D" id="3.40.50.80">
    <property type="entry name" value="Nucleotide-binding domain of ferredoxin-NADP reductase (FNR) module"/>
    <property type="match status" value="1"/>
</dbReference>
<keyword evidence="3 11" id="KW-0812">Transmembrane</keyword>
<dbReference type="SFLD" id="SFLDG01169">
    <property type="entry name" value="NADPH_oxidase_subgroup_(NOX)"/>
    <property type="match status" value="1"/>
</dbReference>
<accession>A0A9W7ZWX6</accession>
<feature type="transmembrane region" description="Helical" evidence="11">
    <location>
        <begin position="115"/>
        <end position="135"/>
    </location>
</feature>
<dbReference type="GO" id="GO:0016175">
    <property type="term" value="F:superoxide-generating NAD(P)H oxidase activity"/>
    <property type="evidence" value="ECO:0007669"/>
    <property type="project" value="TreeGrafter"/>
</dbReference>
<evidence type="ECO:0000256" key="3">
    <source>
        <dbReference type="ARBA" id="ARBA00022692"/>
    </source>
</evidence>
<dbReference type="GO" id="GO:0043020">
    <property type="term" value="C:NADPH oxidase complex"/>
    <property type="evidence" value="ECO:0007669"/>
    <property type="project" value="TreeGrafter"/>
</dbReference>
<dbReference type="Gene3D" id="2.40.30.10">
    <property type="entry name" value="Translation factors"/>
    <property type="match status" value="1"/>
</dbReference>
<evidence type="ECO:0000256" key="10">
    <source>
        <dbReference type="ARBA" id="ARBA00023136"/>
    </source>
</evidence>
<keyword evidence="10 11" id="KW-0472">Membrane</keyword>
<keyword evidence="2" id="KW-0349">Heme</keyword>
<dbReference type="SUPFAM" id="SSF52343">
    <property type="entry name" value="Ferredoxin reductase-like, C-terminal NADP-linked domain"/>
    <property type="match status" value="1"/>
</dbReference>
<evidence type="ECO:0000256" key="2">
    <source>
        <dbReference type="ARBA" id="ARBA00022617"/>
    </source>
</evidence>
<feature type="domain" description="FAD-binding FR-type" evidence="12">
    <location>
        <begin position="254"/>
        <end position="382"/>
    </location>
</feature>
<evidence type="ECO:0000256" key="6">
    <source>
        <dbReference type="ARBA" id="ARBA00022989"/>
    </source>
</evidence>
<dbReference type="SFLD" id="SFLDS00052">
    <property type="entry name" value="Ferric_Reductase_Domain"/>
    <property type="match status" value="1"/>
</dbReference>
<feature type="transmembrane region" description="Helical" evidence="11">
    <location>
        <begin position="155"/>
        <end position="181"/>
    </location>
</feature>
<dbReference type="GO" id="GO:0006952">
    <property type="term" value="P:defense response"/>
    <property type="evidence" value="ECO:0007669"/>
    <property type="project" value="TreeGrafter"/>
</dbReference>
<dbReference type="PANTHER" id="PTHR11972">
    <property type="entry name" value="NADPH OXIDASE"/>
    <property type="match status" value="1"/>
</dbReference>
<proteinExistence type="predicted"/>
<dbReference type="FunFam" id="3.40.50.80:FF:000004">
    <property type="entry name" value="NADPH oxidase isoform 2"/>
    <property type="match status" value="1"/>
</dbReference>
<evidence type="ECO:0000256" key="7">
    <source>
        <dbReference type="ARBA" id="ARBA00023002"/>
    </source>
</evidence>
<evidence type="ECO:0000256" key="4">
    <source>
        <dbReference type="ARBA" id="ARBA00022723"/>
    </source>
</evidence>
<dbReference type="PANTHER" id="PTHR11972:SF153">
    <property type="entry name" value="SUPEROXIDE-GENERATING NADPH OXIDASE HEAVY CHAIN SUBUNIT A"/>
    <property type="match status" value="1"/>
</dbReference>
<dbReference type="GO" id="GO:0046872">
    <property type="term" value="F:metal ion binding"/>
    <property type="evidence" value="ECO:0007669"/>
    <property type="project" value="UniProtKB-KW"/>
</dbReference>
<organism evidence="13 14">
    <name type="scientific">Mycoemilia scoparia</name>
    <dbReference type="NCBI Taxonomy" id="417184"/>
    <lineage>
        <taxon>Eukaryota</taxon>
        <taxon>Fungi</taxon>
        <taxon>Fungi incertae sedis</taxon>
        <taxon>Zoopagomycota</taxon>
        <taxon>Kickxellomycotina</taxon>
        <taxon>Kickxellomycetes</taxon>
        <taxon>Kickxellales</taxon>
        <taxon>Kickxellaceae</taxon>
        <taxon>Mycoemilia</taxon>
    </lineage>
</organism>
<dbReference type="EMBL" id="JANBPU010000049">
    <property type="protein sequence ID" value="KAJ1918286.1"/>
    <property type="molecule type" value="Genomic_DNA"/>
</dbReference>
<dbReference type="OrthoDB" id="167398at2759"/>
<dbReference type="AlphaFoldDB" id="A0A9W7ZWX6"/>
<evidence type="ECO:0000256" key="11">
    <source>
        <dbReference type="SAM" id="Phobius"/>
    </source>
</evidence>
<evidence type="ECO:0000256" key="9">
    <source>
        <dbReference type="ARBA" id="ARBA00023065"/>
    </source>
</evidence>
<dbReference type="InterPro" id="IPR013130">
    <property type="entry name" value="Fe3_Rdtase_TM_dom"/>
</dbReference>